<reference evidence="3 4" key="1">
    <citation type="submission" date="2020-09" db="EMBL/GenBank/DDBJ databases">
        <title>Paenibacillus sp. strain PR3 16S rRNA gene Genome sequencing and assembly.</title>
        <authorList>
            <person name="Kim J."/>
        </authorList>
    </citation>
    <scope>NUCLEOTIDE SEQUENCE [LARGE SCALE GENOMIC DNA]</scope>
    <source>
        <strain evidence="3 4">PR3</strain>
    </source>
</reference>
<evidence type="ECO:0000313" key="4">
    <source>
        <dbReference type="Proteomes" id="UP000609346"/>
    </source>
</evidence>
<organism evidence="3 4">
    <name type="scientific">Paenibacillus terricola</name>
    <dbReference type="NCBI Taxonomy" id="2763503"/>
    <lineage>
        <taxon>Bacteria</taxon>
        <taxon>Bacillati</taxon>
        <taxon>Bacillota</taxon>
        <taxon>Bacilli</taxon>
        <taxon>Bacillales</taxon>
        <taxon>Paenibacillaceae</taxon>
        <taxon>Paenibacillus</taxon>
    </lineage>
</organism>
<keyword evidence="4" id="KW-1185">Reference proteome</keyword>
<keyword evidence="1" id="KW-0732">Signal</keyword>
<dbReference type="RefSeq" id="WP_191203152.1">
    <property type="nucleotide sequence ID" value="NZ_JACXZA010000002.1"/>
</dbReference>
<dbReference type="Pfam" id="PF00395">
    <property type="entry name" value="SLH"/>
    <property type="match status" value="2"/>
</dbReference>
<accession>A0ABR8MSF9</accession>
<name>A0ABR8MSF9_9BACL</name>
<feature type="signal peptide" evidence="1">
    <location>
        <begin position="1"/>
        <end position="27"/>
    </location>
</feature>
<proteinExistence type="predicted"/>
<feature type="chain" id="PRO_5045521562" evidence="1">
    <location>
        <begin position="28"/>
        <end position="904"/>
    </location>
</feature>
<dbReference type="PROSITE" id="PS51272">
    <property type="entry name" value="SLH"/>
    <property type="match status" value="2"/>
</dbReference>
<dbReference type="InterPro" id="IPR001119">
    <property type="entry name" value="SLH_dom"/>
</dbReference>
<dbReference type="EMBL" id="JACXZA010000002">
    <property type="protein sequence ID" value="MBD3918858.1"/>
    <property type="molecule type" value="Genomic_DNA"/>
</dbReference>
<feature type="domain" description="SLH" evidence="2">
    <location>
        <begin position="185"/>
        <end position="248"/>
    </location>
</feature>
<sequence length="904" mass="96706">MIYHPKSYKAAAWLLALSLTAGGTASAAAVPYDTTSSAAATGAAVTAASATPFSDVAPAHWAEKHISKLASQGIIVGNNGLFRPSDSVTRQEAIVMAIRFAGLEGQLNRKEAVVFPTSFHVDNYFIPYVVLAFEKGLIDQKEQFAIADKEGKDWGSAKASREWVTKLTVKAIGKNAEALALGNQKIPFDDATAVGEGYAGYINEAVSLKLMNGVANNKFDPAGAVTRAMMAKLLSLAEGQYPVNYAGQTEGILTSLKDGKLGLYTSDGEKTYTTSASTVFARFDQEQLSNAANMISYARVSVIIKDGAAQYVELLGTEQQVETINGTFDRIIPSTHKLWIWVNDEPVEIRYDDSLQVVDGQGNVLDVSALTKDATVKITRDKFRSSPIAISVQVASAPQSKTGTGTVQSVGASAITINSNGASETWNVSPDALLLSGNTLLDSLAAVKAGDQISYEVKNDAIVRLVVEVTNSAKVESGIFYSSDKKTITYLKDKKYITKPITDATVINIEGMPTATLEDLQDSDQIELTINASDQITKISVLSRKVELAVGVEIRNYDADYKALNVVDGNGKLRTLYLRANSQIDMNGLAFTIDSAVSSGLLAKGRKITISYTGDTIVKIQLAFKYTGTVVSVDSTNQKLTISMNGTLMTLPLQTPYVEQFGKASSALSDVQSGATITATMNQTQDKVGGIYIHRYLQMKVVSVNTSTNRITVREGNNSAIEINASNAELVDENGVKISLGSLSAGNVVNVSFVGSTLSNLQRVTVSVGAVKSVDASQVALVDYSGRTVNVPLGTGYSIIRNGSSSASYSAVQAGDRVEVRKDTQGKVQVTVLSSVEKKFFKYDSATNTIQTKRANINDTNYKFSLAGVPLTSGGSGISPTSLKDDDSLIFYYYEDKLIEIEKR</sequence>
<dbReference type="Proteomes" id="UP000609346">
    <property type="component" value="Unassembled WGS sequence"/>
</dbReference>
<evidence type="ECO:0000313" key="3">
    <source>
        <dbReference type="EMBL" id="MBD3918858.1"/>
    </source>
</evidence>
<feature type="domain" description="SLH" evidence="2">
    <location>
        <begin position="49"/>
        <end position="111"/>
    </location>
</feature>
<gene>
    <name evidence="3" type="ORF">H8B09_08855</name>
</gene>
<evidence type="ECO:0000259" key="2">
    <source>
        <dbReference type="PROSITE" id="PS51272"/>
    </source>
</evidence>
<evidence type="ECO:0000256" key="1">
    <source>
        <dbReference type="SAM" id="SignalP"/>
    </source>
</evidence>
<comment type="caution">
    <text evidence="3">The sequence shown here is derived from an EMBL/GenBank/DDBJ whole genome shotgun (WGS) entry which is preliminary data.</text>
</comment>
<protein>
    <submittedName>
        <fullName evidence="3">S-layer homology domain-containing protein</fullName>
    </submittedName>
</protein>